<proteinExistence type="predicted"/>
<reference evidence="1 2" key="1">
    <citation type="journal article" date="2011" name="Stand. Genomic Sci.">
        <title>Non-contiguous finished genome sequence of Bacteroides coprosuis type strain (PC139).</title>
        <authorList>
            <person name="Land M."/>
            <person name="Held B."/>
            <person name="Gronow S."/>
            <person name="Abt B."/>
            <person name="Lucas S."/>
            <person name="Del Rio T.G."/>
            <person name="Nolan M."/>
            <person name="Tice H."/>
            <person name="Cheng J.F."/>
            <person name="Pitluck S."/>
            <person name="Liolios K."/>
            <person name="Pagani I."/>
            <person name="Ivanova N."/>
            <person name="Mavromatis K."/>
            <person name="Mikhailova N."/>
            <person name="Pati A."/>
            <person name="Tapia R."/>
            <person name="Han C."/>
            <person name="Goodwin L."/>
            <person name="Chen A."/>
            <person name="Palaniappan K."/>
            <person name="Hauser L."/>
            <person name="Brambilla E.M."/>
            <person name="Rohde M."/>
            <person name="Goker M."/>
            <person name="Detter J.C."/>
            <person name="Woyke T."/>
            <person name="Bristow J."/>
            <person name="Eisen J.A."/>
            <person name="Markowitz V."/>
            <person name="Hugenholtz P."/>
            <person name="Kyrpides N.C."/>
            <person name="Klenk H.P."/>
            <person name="Lapidus A."/>
        </authorList>
    </citation>
    <scope>NUCLEOTIDE SEQUENCE</scope>
    <source>
        <strain evidence="1 2">DSM 18011</strain>
    </source>
</reference>
<gene>
    <name evidence="1" type="ORF">Bcop_1994</name>
</gene>
<evidence type="ECO:0000313" key="2">
    <source>
        <dbReference type="Proteomes" id="UP000018439"/>
    </source>
</evidence>
<evidence type="ECO:0008006" key="3">
    <source>
        <dbReference type="Google" id="ProtNLM"/>
    </source>
</evidence>
<dbReference type="Proteomes" id="UP000018439">
    <property type="component" value="Chromosome"/>
</dbReference>
<name>F3ZSL7_9BACE</name>
<dbReference type="HOGENOM" id="CLU_1243262_0_0_10"/>
<dbReference type="EMBL" id="CM001167">
    <property type="protein sequence ID" value="EGJ72169.1"/>
    <property type="molecule type" value="Genomic_DNA"/>
</dbReference>
<evidence type="ECO:0000313" key="1">
    <source>
        <dbReference type="EMBL" id="EGJ72169.1"/>
    </source>
</evidence>
<dbReference type="AlphaFoldDB" id="F3ZSL7"/>
<organism evidence="1 2">
    <name type="scientific">Bacteroides coprosuis DSM 18011</name>
    <dbReference type="NCBI Taxonomy" id="679937"/>
    <lineage>
        <taxon>Bacteria</taxon>
        <taxon>Pseudomonadati</taxon>
        <taxon>Bacteroidota</taxon>
        <taxon>Bacteroidia</taxon>
        <taxon>Bacteroidales</taxon>
        <taxon>Bacteroidaceae</taxon>
        <taxon>Bacteroides</taxon>
    </lineage>
</organism>
<keyword evidence="2" id="KW-1185">Reference proteome</keyword>
<protein>
    <recommendedName>
        <fullName evidence="3">Outer membrane protein beta-barrel domain-containing protein</fullName>
    </recommendedName>
</protein>
<sequence>MKHTLLLLLSFFLFPIGIYAQEKKTISYDIEAGLFSSLLEDGVPWYLGFKLNYNLNRFSAVYAGANLNFARIEQSRKFGEYTTYSLDAPLVNLNTSIGAKVFTPLTVKIGVMADASFLFSPIPFNLVRLDEEKLSVTGGVYESDRYLKGVYTHFNPTFKISAYLFFKIPSVDDARMYVGYSVSNYNILNSYYRAEVHGVKLKDYFDLKTGRSTLSLFAGVTF</sequence>
<accession>F3ZSL7</accession>